<dbReference type="Proteomes" id="UP000593567">
    <property type="component" value="Unassembled WGS sequence"/>
</dbReference>
<organism evidence="1 2">
    <name type="scientific">Bugula neritina</name>
    <name type="common">Brown bryozoan</name>
    <name type="synonym">Sertularia neritina</name>
    <dbReference type="NCBI Taxonomy" id="10212"/>
    <lineage>
        <taxon>Eukaryota</taxon>
        <taxon>Metazoa</taxon>
        <taxon>Spiralia</taxon>
        <taxon>Lophotrochozoa</taxon>
        <taxon>Bryozoa</taxon>
        <taxon>Gymnolaemata</taxon>
        <taxon>Cheilostomatida</taxon>
        <taxon>Flustrina</taxon>
        <taxon>Buguloidea</taxon>
        <taxon>Bugulidae</taxon>
        <taxon>Bugula</taxon>
    </lineage>
</organism>
<name>A0A7J7KP33_BUGNE</name>
<proteinExistence type="predicted"/>
<reference evidence="1" key="1">
    <citation type="submission" date="2020-06" db="EMBL/GenBank/DDBJ databases">
        <title>Draft genome of Bugula neritina, a colonial animal packing powerful symbionts and potential medicines.</title>
        <authorList>
            <person name="Rayko M."/>
        </authorList>
    </citation>
    <scope>NUCLEOTIDE SEQUENCE [LARGE SCALE GENOMIC DNA]</scope>
    <source>
        <strain evidence="1">Kwan_BN1</strain>
    </source>
</reference>
<comment type="caution">
    <text evidence="1">The sequence shown here is derived from an EMBL/GenBank/DDBJ whole genome shotgun (WGS) entry which is preliminary data.</text>
</comment>
<evidence type="ECO:0000313" key="1">
    <source>
        <dbReference type="EMBL" id="KAF6039912.1"/>
    </source>
</evidence>
<dbReference type="AlphaFoldDB" id="A0A7J7KP33"/>
<gene>
    <name evidence="1" type="ORF">EB796_001764</name>
</gene>
<accession>A0A7J7KP33</accession>
<dbReference type="EMBL" id="VXIV02000200">
    <property type="protein sequence ID" value="KAF6039912.1"/>
    <property type="molecule type" value="Genomic_DNA"/>
</dbReference>
<protein>
    <submittedName>
        <fullName evidence="1">Uncharacterized protein</fullName>
    </submittedName>
</protein>
<keyword evidence="2" id="KW-1185">Reference proteome</keyword>
<evidence type="ECO:0000313" key="2">
    <source>
        <dbReference type="Proteomes" id="UP000593567"/>
    </source>
</evidence>
<sequence>MKWNMYGKPVIGDVVKLTYGTKRKIDGAEDDHDVLRNHLSSPDLNSKRVCLWGQQNHPLGVEGLADLPIDQSDYARHPLVQSDDQVMEQPHQMDHTQSKGGLCTALDMPNLLIKRYTSLTVFHWDYLGYRITKSDGVNRTLNTELVT</sequence>